<dbReference type="EC" id="3.4.11.10" evidence="8"/>
<dbReference type="PRINTS" id="PR00481">
    <property type="entry name" value="LAMNOPPTDASE"/>
</dbReference>
<evidence type="ECO:0000259" key="9">
    <source>
        <dbReference type="PROSITE" id="PS00631"/>
    </source>
</evidence>
<evidence type="ECO:0000256" key="5">
    <source>
        <dbReference type="ARBA" id="ARBA00022670"/>
    </source>
</evidence>
<evidence type="ECO:0000256" key="2">
    <source>
        <dbReference type="ARBA" id="ARBA00000967"/>
    </source>
</evidence>
<dbReference type="Gene3D" id="3.40.220.10">
    <property type="entry name" value="Leucine Aminopeptidase, subunit E, domain 1"/>
    <property type="match status" value="1"/>
</dbReference>
<dbReference type="GO" id="GO:0070006">
    <property type="term" value="F:metalloaminopeptidase activity"/>
    <property type="evidence" value="ECO:0007669"/>
    <property type="project" value="InterPro"/>
</dbReference>
<evidence type="ECO:0000313" key="10">
    <source>
        <dbReference type="EMBL" id="BAN03226.1"/>
    </source>
</evidence>
<keyword evidence="11" id="KW-1185">Reference proteome</keyword>
<feature type="binding site" evidence="8">
    <location>
        <position position="341"/>
    </location>
    <ligand>
        <name>Mn(2+)</name>
        <dbReference type="ChEBI" id="CHEBI:29035"/>
        <label>1</label>
    </ligand>
</feature>
<feature type="domain" description="Cytosol aminopeptidase" evidence="9">
    <location>
        <begin position="337"/>
        <end position="344"/>
    </location>
</feature>
<evidence type="ECO:0000313" key="11">
    <source>
        <dbReference type="Proteomes" id="UP000011863"/>
    </source>
</evidence>
<gene>
    <name evidence="8 10" type="primary">pepA</name>
    <name evidence="10" type="ORF">YM304_29120</name>
</gene>
<dbReference type="Gene3D" id="3.40.630.10">
    <property type="entry name" value="Zn peptidases"/>
    <property type="match status" value="1"/>
</dbReference>
<reference evidence="10 11" key="1">
    <citation type="journal article" date="2013" name="Int. J. Syst. Evol. Microbiol.">
        <title>Ilumatobacter nonamiense sp. nov. and Ilumatobacter coccineum sp. nov., isolated from seashore sand.</title>
        <authorList>
            <person name="Matsumoto A."/>
            <person name="Kasai H."/>
            <person name="Matsuo Y."/>
            <person name="Shizuri Y."/>
            <person name="Ichikawa N."/>
            <person name="Fujita N."/>
            <person name="Omura S."/>
            <person name="Takahashi Y."/>
        </authorList>
    </citation>
    <scope>NUCLEOTIDE SEQUENCE [LARGE SCALE GENOMIC DNA]</scope>
    <source>
        <strain evidence="11">NBRC 103263 / KCTC 29153 / YM16-304</strain>
    </source>
</reference>
<feature type="active site" evidence="8">
    <location>
        <position position="268"/>
    </location>
</feature>
<comment type="similarity">
    <text evidence="3 8">Belongs to the peptidase M17 family.</text>
</comment>
<dbReference type="EC" id="3.4.11.1" evidence="8"/>
<feature type="active site" evidence="8">
    <location>
        <position position="343"/>
    </location>
</feature>
<dbReference type="InterPro" id="IPR023042">
    <property type="entry name" value="Peptidase_M17_leu_NH2_pept"/>
</dbReference>
<evidence type="ECO:0000256" key="7">
    <source>
        <dbReference type="ARBA" id="ARBA00049972"/>
    </source>
</evidence>
<comment type="function">
    <text evidence="7 8">Presumably involved in the processing and regular turnover of intracellular proteins. Catalyzes the removal of unsubstituted N-terminal amino acids from various peptides.</text>
</comment>
<sequence length="493" mass="50579">MIDASEAVTAVNVSTVRSVPKTATAVGYAVATKGSVARQLGVNRSSLSANGFDGKVGQTLVVPSNDGIAVAVGIGDPDELDTNALRDAAAAFGRCAAKHADLATTLADVDGVDPAEAAQAVVEGVLLASYRYVGLKTADDAGSKLESLAVVAGSKRSKGAELGAATGQTIASAAAFARELANTPPTYLNAKDIADKAVALGSDAGLTVEVFNKDQLEAMGCGGMIGVNRGSTEPPRMVKLTYSPRNPKGHLALVGKGIMYDSGGISIKGGDAFHQAMKMDMSGAAAVLATMSSLKALGCKSKVTAWLMCTDNMPSGSALKLGDVLTMRNGKTVEVLNTDAEGRLVLADGLSLAVEEGVDAIVDIATLTGAVLGALGPDIAGLLGTDQSFVDQVKESSERVDEPTWQLPLDRKRYRKLLDTPYADMKNIGGPYAGTITATIFLSEFTGDVPYAHLDIAGPMKIDADTGIYSKGASGFGTRTLIDLACNFTPPTA</sequence>
<evidence type="ECO:0000256" key="1">
    <source>
        <dbReference type="ARBA" id="ARBA00000135"/>
    </source>
</evidence>
<feature type="binding site" evidence="8">
    <location>
        <position position="280"/>
    </location>
    <ligand>
        <name>Mn(2+)</name>
        <dbReference type="ChEBI" id="CHEBI:29035"/>
        <label>2</label>
    </ligand>
</feature>
<feature type="binding site" evidence="8">
    <location>
        <position position="339"/>
    </location>
    <ligand>
        <name>Mn(2+)</name>
        <dbReference type="ChEBI" id="CHEBI:29035"/>
        <label>1</label>
    </ligand>
</feature>
<accession>A0A6C7EGY5</accession>
<dbReference type="PANTHER" id="PTHR11963">
    <property type="entry name" value="LEUCINE AMINOPEPTIDASE-RELATED"/>
    <property type="match status" value="1"/>
</dbReference>
<dbReference type="Proteomes" id="UP000011863">
    <property type="component" value="Chromosome"/>
</dbReference>
<dbReference type="Pfam" id="PF00883">
    <property type="entry name" value="Peptidase_M17"/>
    <property type="match status" value="1"/>
</dbReference>
<dbReference type="InterPro" id="IPR043472">
    <property type="entry name" value="Macro_dom-like"/>
</dbReference>
<comment type="catalytic activity">
    <reaction evidence="2 8">
        <text>Release of an N-terminal amino acid, preferentially leucine, but not glutamic or aspartic acids.</text>
        <dbReference type="EC" id="3.4.11.10"/>
    </reaction>
</comment>
<dbReference type="SUPFAM" id="SSF52949">
    <property type="entry name" value="Macro domain-like"/>
    <property type="match status" value="1"/>
</dbReference>
<keyword evidence="5 8" id="KW-0645">Protease</keyword>
<dbReference type="GO" id="GO:0005737">
    <property type="term" value="C:cytoplasm"/>
    <property type="evidence" value="ECO:0007669"/>
    <property type="project" value="UniProtKB-SubCell"/>
</dbReference>
<dbReference type="PANTHER" id="PTHR11963:SF23">
    <property type="entry name" value="CYTOSOL AMINOPEPTIDASE"/>
    <property type="match status" value="1"/>
</dbReference>
<evidence type="ECO:0000256" key="6">
    <source>
        <dbReference type="ARBA" id="ARBA00022801"/>
    </source>
</evidence>
<dbReference type="CDD" id="cd00433">
    <property type="entry name" value="Peptidase_M17"/>
    <property type="match status" value="1"/>
</dbReference>
<dbReference type="RefSeq" id="WP_015442473.1">
    <property type="nucleotide sequence ID" value="NC_020520.1"/>
</dbReference>
<dbReference type="SUPFAM" id="SSF53187">
    <property type="entry name" value="Zn-dependent exopeptidases"/>
    <property type="match status" value="1"/>
</dbReference>
<proteinExistence type="inferred from homology"/>
<keyword evidence="8" id="KW-0464">Manganese</keyword>
<dbReference type="KEGG" id="aym:YM304_29120"/>
<organism evidence="10 11">
    <name type="scientific">Ilumatobacter coccineus (strain NBRC 103263 / KCTC 29153 / YM16-304)</name>
    <dbReference type="NCBI Taxonomy" id="1313172"/>
    <lineage>
        <taxon>Bacteria</taxon>
        <taxon>Bacillati</taxon>
        <taxon>Actinomycetota</taxon>
        <taxon>Acidimicrobiia</taxon>
        <taxon>Acidimicrobiales</taxon>
        <taxon>Ilumatobacteraceae</taxon>
        <taxon>Ilumatobacter</taxon>
    </lineage>
</organism>
<dbReference type="HAMAP" id="MF_00181">
    <property type="entry name" value="Cytosol_peptidase_M17"/>
    <property type="match status" value="1"/>
</dbReference>
<comment type="subcellular location">
    <subcellularLocation>
        <location evidence="8">Cytoplasm</location>
    </subcellularLocation>
</comment>
<evidence type="ECO:0000256" key="4">
    <source>
        <dbReference type="ARBA" id="ARBA00022438"/>
    </source>
</evidence>
<keyword evidence="8" id="KW-0963">Cytoplasm</keyword>
<dbReference type="NCBIfam" id="NF002073">
    <property type="entry name" value="PRK00913.1-2"/>
    <property type="match status" value="1"/>
</dbReference>
<keyword evidence="6 8" id="KW-0378">Hydrolase</keyword>
<dbReference type="InterPro" id="IPR008283">
    <property type="entry name" value="Peptidase_M17_N"/>
</dbReference>
<name>A0A6C7EGY5_ILUCY</name>
<keyword evidence="4 8" id="KW-0031">Aminopeptidase</keyword>
<dbReference type="PROSITE" id="PS00631">
    <property type="entry name" value="CYTOSOL_AP"/>
    <property type="match status" value="1"/>
</dbReference>
<dbReference type="AlphaFoldDB" id="A0A6C7EGY5"/>
<feature type="binding site" evidence="8">
    <location>
        <position position="341"/>
    </location>
    <ligand>
        <name>Mn(2+)</name>
        <dbReference type="ChEBI" id="CHEBI:29035"/>
        <label>2</label>
    </ligand>
</feature>
<feature type="binding site" evidence="8">
    <location>
        <position position="261"/>
    </location>
    <ligand>
        <name>Mn(2+)</name>
        <dbReference type="ChEBI" id="CHEBI:29035"/>
        <label>2</label>
    </ligand>
</feature>
<feature type="binding site" evidence="8">
    <location>
        <position position="256"/>
    </location>
    <ligand>
        <name>Mn(2+)</name>
        <dbReference type="ChEBI" id="CHEBI:29035"/>
        <label>2</label>
    </ligand>
</feature>
<dbReference type="InterPro" id="IPR011356">
    <property type="entry name" value="Leucine_aapep/pepB"/>
</dbReference>
<feature type="binding site" evidence="8">
    <location>
        <position position="261"/>
    </location>
    <ligand>
        <name>Mn(2+)</name>
        <dbReference type="ChEBI" id="CHEBI:29035"/>
        <label>1</label>
    </ligand>
</feature>
<dbReference type="GO" id="GO:0006508">
    <property type="term" value="P:proteolysis"/>
    <property type="evidence" value="ECO:0007669"/>
    <property type="project" value="UniProtKB-KW"/>
</dbReference>
<keyword evidence="8" id="KW-0479">Metal-binding</keyword>
<dbReference type="GO" id="GO:0030145">
    <property type="term" value="F:manganese ion binding"/>
    <property type="evidence" value="ECO:0007669"/>
    <property type="project" value="UniProtKB-UniRule"/>
</dbReference>
<evidence type="ECO:0000256" key="3">
    <source>
        <dbReference type="ARBA" id="ARBA00009528"/>
    </source>
</evidence>
<dbReference type="InterPro" id="IPR000819">
    <property type="entry name" value="Peptidase_M17_C"/>
</dbReference>
<dbReference type="Pfam" id="PF02789">
    <property type="entry name" value="Peptidase_M17_N"/>
    <property type="match status" value="1"/>
</dbReference>
<evidence type="ECO:0000256" key="8">
    <source>
        <dbReference type="HAMAP-Rule" id="MF_00181"/>
    </source>
</evidence>
<comment type="cofactor">
    <cofactor evidence="8">
        <name>Mn(2+)</name>
        <dbReference type="ChEBI" id="CHEBI:29035"/>
    </cofactor>
    <text evidence="8">Binds 2 manganese ions per subunit.</text>
</comment>
<comment type="catalytic activity">
    <reaction evidence="1 8">
        <text>Release of an N-terminal amino acid, Xaa-|-Yaa-, in which Xaa is preferably Leu, but may be other amino acids including Pro although not Arg or Lys, and Yaa may be Pro. Amino acid amides and methyl esters are also readily hydrolyzed, but rates on arylamides are exceedingly low.</text>
        <dbReference type="EC" id="3.4.11.1"/>
    </reaction>
</comment>
<protein>
    <recommendedName>
        <fullName evidence="8">Probable cytosol aminopeptidase</fullName>
        <ecNumber evidence="8">3.4.11.1</ecNumber>
    </recommendedName>
    <alternativeName>
        <fullName evidence="8">Leucine aminopeptidase</fullName>
        <shortName evidence="8">LAP</shortName>
        <ecNumber evidence="8">3.4.11.10</ecNumber>
    </alternativeName>
    <alternativeName>
        <fullName evidence="8">Leucyl aminopeptidase</fullName>
    </alternativeName>
</protein>
<dbReference type="EMBL" id="AP012057">
    <property type="protein sequence ID" value="BAN03226.1"/>
    <property type="molecule type" value="Genomic_DNA"/>
</dbReference>